<evidence type="ECO:0000313" key="1">
    <source>
        <dbReference type="EMBL" id="KAK7688433.1"/>
    </source>
</evidence>
<keyword evidence="2" id="KW-1185">Reference proteome</keyword>
<evidence type="ECO:0000313" key="2">
    <source>
        <dbReference type="Proteomes" id="UP001385951"/>
    </source>
</evidence>
<dbReference type="EMBL" id="JASBNA010000010">
    <property type="protein sequence ID" value="KAK7688433.1"/>
    <property type="molecule type" value="Genomic_DNA"/>
</dbReference>
<accession>A0AAW0G413</accession>
<protein>
    <submittedName>
        <fullName evidence="1">Uncharacterized protein</fullName>
    </submittedName>
</protein>
<dbReference type="Proteomes" id="UP001385951">
    <property type="component" value="Unassembled WGS sequence"/>
</dbReference>
<name>A0AAW0G413_9APHY</name>
<dbReference type="AlphaFoldDB" id="A0AAW0G413"/>
<comment type="caution">
    <text evidence="1">The sequence shown here is derived from an EMBL/GenBank/DDBJ whole genome shotgun (WGS) entry which is preliminary data.</text>
</comment>
<organism evidence="1 2">
    <name type="scientific">Cerrena zonata</name>
    <dbReference type="NCBI Taxonomy" id="2478898"/>
    <lineage>
        <taxon>Eukaryota</taxon>
        <taxon>Fungi</taxon>
        <taxon>Dikarya</taxon>
        <taxon>Basidiomycota</taxon>
        <taxon>Agaricomycotina</taxon>
        <taxon>Agaricomycetes</taxon>
        <taxon>Polyporales</taxon>
        <taxon>Cerrenaceae</taxon>
        <taxon>Cerrena</taxon>
    </lineage>
</organism>
<reference evidence="1 2" key="1">
    <citation type="submission" date="2022-09" db="EMBL/GenBank/DDBJ databases">
        <authorList>
            <person name="Palmer J.M."/>
        </authorList>
    </citation>
    <scope>NUCLEOTIDE SEQUENCE [LARGE SCALE GENOMIC DNA]</scope>
    <source>
        <strain evidence="1 2">DSM 7382</strain>
    </source>
</reference>
<sequence length="115" mass="13543">MPFTLFKAYRVRKASLKCSPEPAADTESAEYSPSPLLPHNQSWPLIDHDGLYVVEDFHQVETLKLVSLAEAQNDDTIRLRDEAFEVKERLMERVRLDAQSLRQKIQWRYELQWVI</sequence>
<gene>
    <name evidence="1" type="ORF">QCA50_007971</name>
</gene>
<proteinExistence type="predicted"/>